<accession>A0A2S6N1X5</accession>
<dbReference type="PANTHER" id="PTHR45947">
    <property type="entry name" value="SULFOQUINOVOSYL TRANSFERASE SQD2"/>
    <property type="match status" value="1"/>
</dbReference>
<dbReference type="Proteomes" id="UP000239724">
    <property type="component" value="Unassembled WGS sequence"/>
</dbReference>
<dbReference type="Pfam" id="PF13439">
    <property type="entry name" value="Glyco_transf_4"/>
    <property type="match status" value="1"/>
</dbReference>
<dbReference type="Pfam" id="PF13692">
    <property type="entry name" value="Glyco_trans_1_4"/>
    <property type="match status" value="1"/>
</dbReference>
<dbReference type="OrthoDB" id="9807414at2"/>
<evidence type="ECO:0000313" key="3">
    <source>
        <dbReference type="Proteomes" id="UP000239724"/>
    </source>
</evidence>
<dbReference type="AlphaFoldDB" id="A0A2S6N1X5"/>
<comment type="caution">
    <text evidence="2">The sequence shown here is derived from an EMBL/GenBank/DDBJ whole genome shotgun (WGS) entry which is preliminary data.</text>
</comment>
<evidence type="ECO:0000313" key="2">
    <source>
        <dbReference type="EMBL" id="PPQ28588.1"/>
    </source>
</evidence>
<dbReference type="RefSeq" id="WP_104521375.1">
    <property type="nucleotide sequence ID" value="NZ_NHRY01000241.1"/>
</dbReference>
<reference evidence="2 3" key="1">
    <citation type="journal article" date="2018" name="Arch. Microbiol.">
        <title>New insights into the metabolic potential of the phototrophic purple bacterium Rhodopila globiformis DSM 161(T) from its draft genome sequence and evidence for a vanadium-dependent nitrogenase.</title>
        <authorList>
            <person name="Imhoff J.F."/>
            <person name="Rahn T."/>
            <person name="Kunzel S."/>
            <person name="Neulinger S.C."/>
        </authorList>
    </citation>
    <scope>NUCLEOTIDE SEQUENCE [LARGE SCALE GENOMIC DNA]</scope>
    <source>
        <strain evidence="2 3">DSM 161</strain>
    </source>
</reference>
<dbReference type="EMBL" id="NHRY01000241">
    <property type="protein sequence ID" value="PPQ28588.1"/>
    <property type="molecule type" value="Genomic_DNA"/>
</dbReference>
<dbReference type="GO" id="GO:0016757">
    <property type="term" value="F:glycosyltransferase activity"/>
    <property type="evidence" value="ECO:0007669"/>
    <property type="project" value="TreeGrafter"/>
</dbReference>
<proteinExistence type="predicted"/>
<dbReference type="SUPFAM" id="SSF53756">
    <property type="entry name" value="UDP-Glycosyltransferase/glycogen phosphorylase"/>
    <property type="match status" value="1"/>
</dbReference>
<evidence type="ECO:0000259" key="1">
    <source>
        <dbReference type="Pfam" id="PF13439"/>
    </source>
</evidence>
<organism evidence="2 3">
    <name type="scientific">Rhodopila globiformis</name>
    <name type="common">Rhodopseudomonas globiformis</name>
    <dbReference type="NCBI Taxonomy" id="1071"/>
    <lineage>
        <taxon>Bacteria</taxon>
        <taxon>Pseudomonadati</taxon>
        <taxon>Pseudomonadota</taxon>
        <taxon>Alphaproteobacteria</taxon>
        <taxon>Acetobacterales</taxon>
        <taxon>Acetobacteraceae</taxon>
        <taxon>Rhodopila</taxon>
    </lineage>
</organism>
<protein>
    <recommendedName>
        <fullName evidence="1">Glycosyltransferase subfamily 4-like N-terminal domain-containing protein</fullName>
    </recommendedName>
</protein>
<sequence>MNVVHAEPPRRRRRQESRPRLRVLVASHSHPRVTSGGAEIAAFRLFSELNARDDTEAWFLGCNTKAGAGRDGVALTQPYTDREYVYSTLGHFNWFRMANADPRLPGEIEALLLELRPDIVHLHHYVVFGMEMLWLIKRVLPQARIVVTLHEYLAICHHFGQMVKAEHFSLCDSASLDNCHKCFPDIDVSDFFIRERYLRTFFRYVDHFVAPSRFLADRYAAWGLPGERISVIENIIAPAAPFPDRPAEPAGESGPLRLGFFGQISKLKGIGVLLGCAAILARKPKARIKFEIYGDYRNQPAAFTEAFLKQLAEAGANVAYHGANVAYHGAYRQDQVDRLMRGVDAVLVPSIWWENSPVVIQEAFRNQRPVICSDIGGMAEKVRDGVDGLHFSVGSELELSNLLLRLHDDRSILGTLRRTLRPPPKAEDVVAQHLALYAQVGRVTIG</sequence>
<dbReference type="Gene3D" id="3.40.50.2000">
    <property type="entry name" value="Glycogen Phosphorylase B"/>
    <property type="match status" value="2"/>
</dbReference>
<name>A0A2S6N1X5_RHOGL</name>
<feature type="domain" description="Glycosyltransferase subfamily 4-like N-terminal" evidence="1">
    <location>
        <begin position="36"/>
        <end position="236"/>
    </location>
</feature>
<dbReference type="CDD" id="cd03823">
    <property type="entry name" value="GT4_ExpE7-like"/>
    <property type="match status" value="1"/>
</dbReference>
<dbReference type="InterPro" id="IPR028098">
    <property type="entry name" value="Glyco_trans_4-like_N"/>
</dbReference>
<dbReference type="InterPro" id="IPR050194">
    <property type="entry name" value="Glycosyltransferase_grp1"/>
</dbReference>
<keyword evidence="3" id="KW-1185">Reference proteome</keyword>
<dbReference type="PANTHER" id="PTHR45947:SF13">
    <property type="entry name" value="TRANSFERASE"/>
    <property type="match status" value="1"/>
</dbReference>
<gene>
    <name evidence="2" type="ORF">CCS01_24105</name>
</gene>